<feature type="transmembrane region" description="Helical" evidence="9">
    <location>
        <begin position="538"/>
        <end position="558"/>
    </location>
</feature>
<keyword evidence="4 6" id="KW-0720">Serine protease</keyword>
<feature type="active site" description="Charge relay system" evidence="5 6">
    <location>
        <position position="447"/>
    </location>
</feature>
<feature type="domain" description="Peptidase S8/S53" evidence="10">
    <location>
        <begin position="221"/>
        <end position="498"/>
    </location>
</feature>
<dbReference type="SUPFAM" id="SSF52743">
    <property type="entry name" value="Subtilisin-like"/>
    <property type="match status" value="1"/>
</dbReference>
<evidence type="ECO:0000256" key="7">
    <source>
        <dbReference type="RuleBase" id="RU003355"/>
    </source>
</evidence>
<evidence type="ECO:0000256" key="6">
    <source>
        <dbReference type="PROSITE-ProRule" id="PRU01240"/>
    </source>
</evidence>
<dbReference type="EMBL" id="FNFE01000001">
    <property type="protein sequence ID" value="SDJ65695.1"/>
    <property type="molecule type" value="Genomic_DNA"/>
</dbReference>
<feature type="active site" description="Charge relay system" evidence="5 6">
    <location>
        <position position="277"/>
    </location>
</feature>
<dbReference type="PROSITE" id="PS00138">
    <property type="entry name" value="SUBTILASE_SER"/>
    <property type="match status" value="1"/>
</dbReference>
<keyword evidence="9" id="KW-0812">Transmembrane</keyword>
<protein>
    <submittedName>
        <fullName evidence="11">Subtilase family protein</fullName>
    </submittedName>
</protein>
<evidence type="ECO:0000256" key="8">
    <source>
        <dbReference type="SAM" id="MobiDB-lite"/>
    </source>
</evidence>
<dbReference type="Proteomes" id="UP000198882">
    <property type="component" value="Unassembled WGS sequence"/>
</dbReference>
<dbReference type="AlphaFoldDB" id="A0A1G8VK63"/>
<feature type="region of interest" description="Disordered" evidence="8">
    <location>
        <begin position="46"/>
        <end position="68"/>
    </location>
</feature>
<evidence type="ECO:0000313" key="11">
    <source>
        <dbReference type="EMBL" id="SDJ65695.1"/>
    </source>
</evidence>
<dbReference type="GO" id="GO:0004252">
    <property type="term" value="F:serine-type endopeptidase activity"/>
    <property type="evidence" value="ECO:0007669"/>
    <property type="project" value="UniProtKB-UniRule"/>
</dbReference>
<feature type="active site" description="Charge relay system" evidence="5 6">
    <location>
        <position position="230"/>
    </location>
</feature>
<evidence type="ECO:0000256" key="4">
    <source>
        <dbReference type="ARBA" id="ARBA00022825"/>
    </source>
</evidence>
<dbReference type="PROSITE" id="PS00136">
    <property type="entry name" value="SUBTILASE_ASP"/>
    <property type="match status" value="1"/>
</dbReference>
<name>A0A1G8VK63_9EURY</name>
<proteinExistence type="inferred from homology"/>
<keyword evidence="12" id="KW-1185">Reference proteome</keyword>
<keyword evidence="9" id="KW-1133">Transmembrane helix</keyword>
<gene>
    <name evidence="11" type="ORF">SAMN04515672_1350</name>
</gene>
<comment type="similarity">
    <text evidence="1 6 7">Belongs to the peptidase S8 family.</text>
</comment>
<evidence type="ECO:0000259" key="10">
    <source>
        <dbReference type="Pfam" id="PF00082"/>
    </source>
</evidence>
<evidence type="ECO:0000256" key="1">
    <source>
        <dbReference type="ARBA" id="ARBA00011073"/>
    </source>
</evidence>
<evidence type="ECO:0000256" key="9">
    <source>
        <dbReference type="SAM" id="Phobius"/>
    </source>
</evidence>
<evidence type="ECO:0000256" key="3">
    <source>
        <dbReference type="ARBA" id="ARBA00022801"/>
    </source>
</evidence>
<dbReference type="Pfam" id="PF00082">
    <property type="entry name" value="Peptidase_S8"/>
    <property type="match status" value="1"/>
</dbReference>
<dbReference type="PROSITE" id="PS00137">
    <property type="entry name" value="SUBTILASE_HIS"/>
    <property type="match status" value="1"/>
</dbReference>
<dbReference type="PROSITE" id="PS51892">
    <property type="entry name" value="SUBTILASE"/>
    <property type="match status" value="1"/>
</dbReference>
<dbReference type="InterPro" id="IPR015500">
    <property type="entry name" value="Peptidase_S8_subtilisin-rel"/>
</dbReference>
<dbReference type="InterPro" id="IPR023827">
    <property type="entry name" value="Peptidase_S8_Asp-AS"/>
</dbReference>
<evidence type="ECO:0000256" key="5">
    <source>
        <dbReference type="PIRSR" id="PIRSR615500-1"/>
    </source>
</evidence>
<accession>A0A1G8VK63</accession>
<dbReference type="STRING" id="1095776.SAMN04515672_1350"/>
<feature type="compositionally biased region" description="Polar residues" evidence="8">
    <location>
        <begin position="53"/>
        <end position="66"/>
    </location>
</feature>
<evidence type="ECO:0000313" key="12">
    <source>
        <dbReference type="Proteomes" id="UP000198882"/>
    </source>
</evidence>
<reference evidence="12" key="1">
    <citation type="submission" date="2016-10" db="EMBL/GenBank/DDBJ databases">
        <authorList>
            <person name="Varghese N."/>
            <person name="Submissions S."/>
        </authorList>
    </citation>
    <scope>NUCLEOTIDE SEQUENCE [LARGE SCALE GENOMIC DNA]</scope>
    <source>
        <strain evidence="12">B4,CECT 8067,JCM 17497</strain>
    </source>
</reference>
<dbReference type="GO" id="GO:0006508">
    <property type="term" value="P:proteolysis"/>
    <property type="evidence" value="ECO:0007669"/>
    <property type="project" value="UniProtKB-KW"/>
</dbReference>
<organism evidence="11 12">
    <name type="scientific">Natronorubrum texcoconense</name>
    <dbReference type="NCBI Taxonomy" id="1095776"/>
    <lineage>
        <taxon>Archaea</taxon>
        <taxon>Methanobacteriati</taxon>
        <taxon>Methanobacteriota</taxon>
        <taxon>Stenosarchaea group</taxon>
        <taxon>Halobacteria</taxon>
        <taxon>Halobacteriales</taxon>
        <taxon>Natrialbaceae</taxon>
        <taxon>Natronorubrum</taxon>
    </lineage>
</organism>
<dbReference type="RefSeq" id="WP_090303769.1">
    <property type="nucleotide sequence ID" value="NZ_FNFE01000001.1"/>
</dbReference>
<keyword evidence="3 6" id="KW-0378">Hydrolase</keyword>
<dbReference type="PRINTS" id="PR00723">
    <property type="entry name" value="SUBTILISIN"/>
</dbReference>
<keyword evidence="9" id="KW-0472">Membrane</keyword>
<dbReference type="Gene3D" id="3.40.50.200">
    <property type="entry name" value="Peptidase S8/S53 domain"/>
    <property type="match status" value="1"/>
</dbReference>
<dbReference type="InterPro" id="IPR023828">
    <property type="entry name" value="Peptidase_S8_Ser-AS"/>
</dbReference>
<dbReference type="InterPro" id="IPR000209">
    <property type="entry name" value="Peptidase_S8/S53_dom"/>
</dbReference>
<sequence length="567" mass="58039">MAAHRAAPTAGAVRLLTVTLVCLLVTTALLTPALAASSGFEPTTAADGGTGMVQGQTTAGSANGTIHTDVEDSIESATGTIEVVLRLEEATIPADATETEAERLLEDHAAETQESLLEHVADTPGVSVESEFWLTNAVLLEVDADRIDLETLELLAAADPVEAVHENFELSVPEEPTVDGTNSTAEMPVDGDETSATTRLTTPGIAQLNAPAVWDSYDTRGDGVRVAVLDTGVDADHPSIDLHTEDPSDPTYPGGWAEFDAAGERVEGSTPHDSGTHGTHVSGTVAGNAASGAQIGVAPDAELLHGLVLHETSGSFAQIIAGMEWALEEDADVISMSLGSTGTQSALIDPVQNAVDSGAVVVAAIGNDGEETSNSPGNVYEAISVGAVHADGTVASFSGGETIDRSDWTHEQASWPSSYVVPDVVAHGVAVFSAVPGGGYQPMPGTSMATPHVSGTIALMLSAEPDATAEEISTALYGTTWKPDGADADTMDTRYGHGIVDAKAATDALVDTREAIDTGSADGATETESKTTAPYSQLFAAGVSVIVVLVAAVTLLAARSVSRETEH</sequence>
<feature type="region of interest" description="Disordered" evidence="8">
    <location>
        <begin position="265"/>
        <end position="285"/>
    </location>
</feature>
<feature type="region of interest" description="Disordered" evidence="8">
    <location>
        <begin position="176"/>
        <end position="196"/>
    </location>
</feature>
<dbReference type="PANTHER" id="PTHR43806">
    <property type="entry name" value="PEPTIDASE S8"/>
    <property type="match status" value="1"/>
</dbReference>
<dbReference type="PANTHER" id="PTHR43806:SF11">
    <property type="entry name" value="CEREVISIN-RELATED"/>
    <property type="match status" value="1"/>
</dbReference>
<dbReference type="InterPro" id="IPR022398">
    <property type="entry name" value="Peptidase_S8_His-AS"/>
</dbReference>
<dbReference type="InterPro" id="IPR036852">
    <property type="entry name" value="Peptidase_S8/S53_dom_sf"/>
</dbReference>
<evidence type="ECO:0000256" key="2">
    <source>
        <dbReference type="ARBA" id="ARBA00022670"/>
    </source>
</evidence>
<dbReference type="OrthoDB" id="27270at2157"/>
<dbReference type="InterPro" id="IPR050131">
    <property type="entry name" value="Peptidase_S8_subtilisin-like"/>
</dbReference>
<feature type="compositionally biased region" description="Polar residues" evidence="8">
    <location>
        <begin position="271"/>
        <end position="282"/>
    </location>
</feature>
<keyword evidence="2 6" id="KW-0645">Protease</keyword>